<feature type="region of interest" description="Disordered" evidence="2">
    <location>
        <begin position="1"/>
        <end position="45"/>
    </location>
</feature>
<gene>
    <name evidence="4" type="ORF">ABL78_6475</name>
</gene>
<feature type="region of interest" description="Disordered" evidence="2">
    <location>
        <begin position="190"/>
        <end position="290"/>
    </location>
</feature>
<feature type="compositionally biased region" description="Pro residues" evidence="2">
    <location>
        <begin position="1"/>
        <end position="10"/>
    </location>
</feature>
<keyword evidence="5" id="KW-1185">Reference proteome</keyword>
<feature type="compositionally biased region" description="Basic and acidic residues" evidence="2">
    <location>
        <begin position="310"/>
        <end position="324"/>
    </location>
</feature>
<accession>A0A0N0P3S5</accession>
<dbReference type="Pfam" id="PF24656">
    <property type="entry name" value="CEPT76_peptidase"/>
    <property type="match status" value="1"/>
</dbReference>
<evidence type="ECO:0000256" key="2">
    <source>
        <dbReference type="SAM" id="MobiDB-lite"/>
    </source>
</evidence>
<dbReference type="GO" id="GO:1905515">
    <property type="term" value="P:non-motile cilium assembly"/>
    <property type="evidence" value="ECO:0007669"/>
    <property type="project" value="TreeGrafter"/>
</dbReference>
<dbReference type="FunFam" id="2.60.40.150:FF:000590">
    <property type="entry name" value="MecKel-Gruber Syndrome (MKS) homolog"/>
    <property type="match status" value="1"/>
</dbReference>
<feature type="compositionally biased region" description="Low complexity" evidence="2">
    <location>
        <begin position="11"/>
        <end position="25"/>
    </location>
</feature>
<feature type="compositionally biased region" description="Basic and acidic residues" evidence="2">
    <location>
        <begin position="2332"/>
        <end position="2344"/>
    </location>
</feature>
<feature type="compositionally biased region" description="Low complexity" evidence="2">
    <location>
        <begin position="1103"/>
        <end position="1136"/>
    </location>
</feature>
<dbReference type="GO" id="GO:0035869">
    <property type="term" value="C:ciliary transition zone"/>
    <property type="evidence" value="ECO:0007669"/>
    <property type="project" value="TreeGrafter"/>
</dbReference>
<comment type="caution">
    <text evidence="4">The sequence shown here is derived from an EMBL/GenBank/DDBJ whole genome shotgun (WGS) entry which is preliminary data.</text>
</comment>
<dbReference type="OrthoDB" id="2162143at2759"/>
<sequence length="2471" mass="269896">MDSLTSPPPQQQQEAPPAAVATAGPTYDRPHASAFGPGLPSARPPDAFAVSNASADPLLAGLQLAQERLAVCLSQSADAHLYHGGAVTSLRVPVEAQPPPPLYRDVVDAVEAAGAGVGYGDGDPQQRPGEAGSHKSNVRDHKAKGEERQQQALCSHHQEQRRMSRRQREHAKRVEAALNPAFVIEMRERMPAPAQRSSQANDVEALDGSSSSSRSTPMGKGQTSPPQAKHVSPRRAGVADDHQPQQQQQHRRHRHASEDVAKTKSHRRRRRREGEMEQPAAADLDAHPRDLLHVGDRTAVVVEAAAATPDEPHEAQRESYRPDDGDASEYVEERLRLLQQNDSDSTDTDACALKGCALYVRPAEHFQSGPVPVWMQHYSDLLLFDAHRLDHGDATMLQQAQAARDASRGHNVCTQLPVDAVVLRLRGDIARARRLRDELQKHRGVSCSLFSGTHTDRYEVYSPTAMDWEAETQAAGPQLESIDLHSSTNDESEMQAAVPAKIAEPCASPPDAGHDECAAIVVPAADGAAHKDEDTHRNSVSPAQASPPRRRSLLLARSLEARDLQRPLLAQTIPVWRRRGAAVKLLSELIEFLEDRLRTFGKQLDDPTQGPTLELIGAPDSSGVDGSVRATYPPVLEHALRAIITNTLVSDVFATPRSALGSRALRLSEALRRRQTPYVHDVYLTQLEHRPVYDYTALCITPSILQAYSSAGREGERRQAHGMGAAAVAGVDSRQSYSIHVDYVRFQPSFENPAVNALRTGNFAGAPAVGSRVQTSSPVEPSTSLSSPVDELSSMLLGSYLSVFLKEKRDSASWTSALPSTLEPAVHEGYGSDAGRRGSLGTDNVGSTTAALLRALSAAASQSRLVAYTPEAYLTSLILRYYEQYRMLQLNLLPSLKNRFFYQEQIAQLQQQQRRNTELNKLQARLEELAETSANVERGCLHAMILLWSAVLEQRRRRRRRSSFLSQHVSAPDLHHTTAASGAWMSNQDDEPEEEETPFIIECSSKPAAAAQHHREGRHGSRRQRSGGNTEGDGRQSAPPPLPITPEELRPHPPVYPDEQAQRSPGSVVHLADDTVMYNDGPEAAREAMRRSARSNAAKDSKAVPSPLVFLSSSPDTRALPASSSPLLAPSSLVSSVEDDRNGSNSSSARAGLEAAGLSAAAPPLPLPPPPPAAAATRFRFFLRRYGTTEEVPYRMGDDLLWYAAEVDGTDVVATTGAGPAAGPGAGVGSAHPRLAPDAPSGVAPHDNLLYFQLVVFARSKSATVPQYVGCTTPRPMTTAKVIFFNETFELRALHEPVELLLHLIPVTAGPSKATVVSTIRLRPTLTRRYALLPLQPPTAFMFHGKLFSRHSTSTSPSASAANGGVSALAEAPLSGVLAVSTTWTTIQGLSIPQMEHILLHGGGSGGSADPLDPQYLPLLRTLRTYYTALDSARVSTARARNRGKAKRTKSHGAARAALGEAASLDGSAAHPHHLLVGRRTRSAVQLRPRRASVSLRRQLGTLVPSAPRHATAARASSLCLPSRVGRPVAAEEAAVAAAMARPGFDGGHVSQVTAPQTAPSSVLAVVAGVRDYVVEALQARLPTARLQYLFRRWLIKTGRLNPADELESRMLARPIPLNDADAHLLRKRVLRELEKEEDVQSKECSEAGLQYDAERYYKAPSSISGLALSNLPRETKLKLWRERQRRLVLTLKRSRHVADAEKLETIVRVPKLATIMVFDFAPRSQLNPHRKERPKTEDIDRALLKRRRDSRIVIHIMKVHNLPYRADGTPLEPFVQASFVSEAAYTRSEVGSSPSWFQTLELPFQPLDFEEDTLSMIDDDIVVSIYDKVEVKMASSAATTAAVAHETHYRTERRFIGTLRVPFYSLHQAREARMEGVYPLRTPRWLLGYDMMAASDDTNTDTPYVPPTAAAAADAVDAGGASVNGVTWDNPFVSTEGGGAMSPSAFPPAADGPSSAAAASSDFREQQVSEPTVQLYLSLWPPLQRDPPKRLSKAELHRRVYSLFVSPQLHHLHRVALKWQQTALRRVKSIATMNARATARPIEPFVVCSTGDLVLVCRYMLPHGGAPPPSVRTIYEAIRYVSLLPFVADMMSFGEKDVWSTNAELLAMRSGDYEELALLLVHFLRNLAPDRPSYVVLGTGSIYQQTILVLHECADKELYLIDPRSGSTVPAGKPYGTLLQDVSMVVSHDQMWANTQLSGLPHRMAWDLHNPAHWLPCFDAAKDRRIPACIPCLCPIQREVLDFPPADPVKSREIEVELRACLKKALLTWRNGCPPAYHRGVEAILRDLLEAAEEERCTCGSAQRAAITRSAAARLSEYFGESVTGCPMPPQKDEREESKEKQRGGAGRRRQTASSHRQRHHSRHRDPAREKEGPYDDDAAVEHGKAGSRGVSPPVGASPPSPVLRLLGSPVMGSYNPSDPQFEELLQQVFEGAVHEVGTNDVSFAAGVYVKSYTGDVCAMWLFLVAICRG</sequence>
<feature type="region of interest" description="Disordered" evidence="2">
    <location>
        <begin position="115"/>
        <end position="174"/>
    </location>
</feature>
<dbReference type="CDD" id="cd00030">
    <property type="entry name" value="C2"/>
    <property type="match status" value="1"/>
</dbReference>
<keyword evidence="1" id="KW-0175">Coiled coil</keyword>
<dbReference type="PROSITE" id="PS50004">
    <property type="entry name" value="C2"/>
    <property type="match status" value="1"/>
</dbReference>
<dbReference type="OMA" id="VFFNETF"/>
<dbReference type="Proteomes" id="UP000038009">
    <property type="component" value="Unassembled WGS sequence"/>
</dbReference>
<dbReference type="InterPro" id="IPR035892">
    <property type="entry name" value="C2_domain_sf"/>
</dbReference>
<name>A0A0N0P3S5_LEPSE</name>
<feature type="region of interest" description="Disordered" evidence="2">
    <location>
        <begin position="305"/>
        <end position="326"/>
    </location>
</feature>
<feature type="compositionally biased region" description="Basic residues" evidence="2">
    <location>
        <begin position="2347"/>
        <end position="2365"/>
    </location>
</feature>
<dbReference type="Gene3D" id="3.10.620.30">
    <property type="match status" value="1"/>
</dbReference>
<dbReference type="SMART" id="SM00239">
    <property type="entry name" value="C2"/>
    <property type="match status" value="1"/>
</dbReference>
<reference evidence="4 5" key="1">
    <citation type="journal article" date="2015" name="PLoS Pathog.">
        <title>Leptomonas seymouri: Adaptations to the Dixenous Life Cycle Analyzed by Genome Sequencing, Transcriptome Profiling and Co-infection with Leishmania donovani.</title>
        <authorList>
            <person name="Kraeva N."/>
            <person name="Butenko A."/>
            <person name="Hlavacova J."/>
            <person name="Kostygov A."/>
            <person name="Myskova J."/>
            <person name="Grybchuk D."/>
            <person name="Lestinova T."/>
            <person name="Votypka J."/>
            <person name="Volf P."/>
            <person name="Opperdoes F."/>
            <person name="Flegontov P."/>
            <person name="Lukes J."/>
            <person name="Yurchenko V."/>
        </authorList>
    </citation>
    <scope>NUCLEOTIDE SEQUENCE [LARGE SCALE GENOMIC DNA]</scope>
    <source>
        <strain evidence="4 5">ATCC 30220</strain>
    </source>
</reference>
<dbReference type="PANTHER" id="PTHR20837">
    <property type="entry name" value="CENTROSOMAL PROTEIN-RELATED"/>
    <property type="match status" value="1"/>
</dbReference>
<dbReference type="GO" id="GO:1904491">
    <property type="term" value="P:protein localization to ciliary transition zone"/>
    <property type="evidence" value="ECO:0007669"/>
    <property type="project" value="TreeGrafter"/>
</dbReference>
<dbReference type="InterPro" id="IPR052434">
    <property type="entry name" value="Tectonic-like_complex_comp"/>
</dbReference>
<dbReference type="Gene3D" id="2.60.40.150">
    <property type="entry name" value="C2 domain"/>
    <property type="match status" value="1"/>
</dbReference>
<dbReference type="InterPro" id="IPR000008">
    <property type="entry name" value="C2_dom"/>
</dbReference>
<feature type="compositionally biased region" description="Low complexity" evidence="2">
    <location>
        <begin position="1943"/>
        <end position="1962"/>
    </location>
</feature>
<evidence type="ECO:0000313" key="4">
    <source>
        <dbReference type="EMBL" id="KPI84469.1"/>
    </source>
</evidence>
<organism evidence="4 5">
    <name type="scientific">Leptomonas seymouri</name>
    <dbReference type="NCBI Taxonomy" id="5684"/>
    <lineage>
        <taxon>Eukaryota</taxon>
        <taxon>Discoba</taxon>
        <taxon>Euglenozoa</taxon>
        <taxon>Kinetoplastea</taxon>
        <taxon>Metakinetoplastina</taxon>
        <taxon>Trypanosomatida</taxon>
        <taxon>Trypanosomatidae</taxon>
        <taxon>Leishmaniinae</taxon>
        <taxon>Leptomonas</taxon>
    </lineage>
</organism>
<dbReference type="SUPFAM" id="SSF49562">
    <property type="entry name" value="C2 domain (Calcium/lipid-binding domain, CaLB)"/>
    <property type="match status" value="1"/>
</dbReference>
<evidence type="ECO:0000313" key="5">
    <source>
        <dbReference type="Proteomes" id="UP000038009"/>
    </source>
</evidence>
<feature type="region of interest" description="Disordered" evidence="2">
    <location>
        <begin position="528"/>
        <end position="550"/>
    </location>
</feature>
<feature type="compositionally biased region" description="Basic and acidic residues" evidence="2">
    <location>
        <begin position="137"/>
        <end position="149"/>
    </location>
</feature>
<feature type="region of interest" description="Disordered" evidence="2">
    <location>
        <begin position="2322"/>
        <end position="2403"/>
    </location>
</feature>
<protein>
    <recommendedName>
        <fullName evidence="3">C2 domain-containing protein</fullName>
    </recommendedName>
</protein>
<feature type="compositionally biased region" description="Basic and acidic residues" evidence="2">
    <location>
        <begin position="2366"/>
        <end position="2386"/>
    </location>
</feature>
<dbReference type="EMBL" id="LJSK01000256">
    <property type="protein sequence ID" value="KPI84469.1"/>
    <property type="molecule type" value="Genomic_DNA"/>
</dbReference>
<dbReference type="InterPro" id="IPR056290">
    <property type="entry name" value="CEPT76/DRC7_peptidase-like_dom"/>
</dbReference>
<dbReference type="PANTHER" id="PTHR20837:SF0">
    <property type="entry name" value="COILED-COIL AND C2 DOMAIN-CONTAINING PROTEIN 2A"/>
    <property type="match status" value="1"/>
</dbReference>
<proteinExistence type="predicted"/>
<dbReference type="VEuPathDB" id="TriTrypDB:Lsey_0256_0040"/>
<feature type="compositionally biased region" description="Basic and acidic residues" evidence="2">
    <location>
        <begin position="528"/>
        <end position="537"/>
    </location>
</feature>
<evidence type="ECO:0000256" key="1">
    <source>
        <dbReference type="SAM" id="Coils"/>
    </source>
</evidence>
<feature type="region of interest" description="Disordered" evidence="2">
    <location>
        <begin position="1007"/>
        <end position="1070"/>
    </location>
</feature>
<feature type="region of interest" description="Disordered" evidence="2">
    <location>
        <begin position="1939"/>
        <end position="1965"/>
    </location>
</feature>
<feature type="coiled-coil region" evidence="1">
    <location>
        <begin position="902"/>
        <end position="939"/>
    </location>
</feature>
<evidence type="ECO:0000259" key="3">
    <source>
        <dbReference type="PROSITE" id="PS50004"/>
    </source>
</evidence>
<feature type="region of interest" description="Disordered" evidence="2">
    <location>
        <begin position="1084"/>
        <end position="1151"/>
    </location>
</feature>
<feature type="domain" description="C2" evidence="3">
    <location>
        <begin position="1736"/>
        <end position="1879"/>
    </location>
</feature>
<feature type="compositionally biased region" description="Basic residues" evidence="2">
    <location>
        <begin position="1015"/>
        <end position="1025"/>
    </location>
</feature>